<reference evidence="1 2" key="1">
    <citation type="submission" date="2024-01" db="EMBL/GenBank/DDBJ databases">
        <title>The genome of the rayed Mediterranean limpet Patella caerulea (Linnaeus, 1758).</title>
        <authorList>
            <person name="Anh-Thu Weber A."/>
            <person name="Halstead-Nussloch G."/>
        </authorList>
    </citation>
    <scope>NUCLEOTIDE SEQUENCE [LARGE SCALE GENOMIC DNA]</scope>
    <source>
        <strain evidence="1">AATW-2023a</strain>
        <tissue evidence="1">Whole specimen</tissue>
    </source>
</reference>
<keyword evidence="2" id="KW-1185">Reference proteome</keyword>
<protein>
    <submittedName>
        <fullName evidence="1">Uncharacterized protein</fullName>
    </submittedName>
</protein>
<name>A0AAN8QGF7_PATCE</name>
<gene>
    <name evidence="1" type="ORF">SNE40_004223</name>
</gene>
<dbReference type="AlphaFoldDB" id="A0AAN8QGF7"/>
<comment type="caution">
    <text evidence="1">The sequence shown here is derived from an EMBL/GenBank/DDBJ whole genome shotgun (WGS) entry which is preliminary data.</text>
</comment>
<proteinExistence type="predicted"/>
<evidence type="ECO:0000313" key="2">
    <source>
        <dbReference type="Proteomes" id="UP001347796"/>
    </source>
</evidence>
<accession>A0AAN8QGF7</accession>
<dbReference type="Proteomes" id="UP001347796">
    <property type="component" value="Unassembled WGS sequence"/>
</dbReference>
<evidence type="ECO:0000313" key="1">
    <source>
        <dbReference type="EMBL" id="KAK6192816.1"/>
    </source>
</evidence>
<sequence>MSGNGKVTTSLVIPRINQREKDRENFVTVYSMMPRQYVEAVPAEHSSRQRPQSRYLSAVSILLENQHLNDSFKAFRVRRRHSMLENQEQNGCSSVQEWTSEKCKANATLDHNLPESIKQDIDTCKYSIPKLNKVSIDSLSTLLNNKYLTESFETFRSRRKHWLQDTRFCDTENGHLPMRSQGSVVNERNSMNIYLQNQSLEKAFKVFRVRRRSSAEWVRPMVGSSVAD</sequence>
<organism evidence="1 2">
    <name type="scientific">Patella caerulea</name>
    <name type="common">Rayed Mediterranean limpet</name>
    <dbReference type="NCBI Taxonomy" id="87958"/>
    <lineage>
        <taxon>Eukaryota</taxon>
        <taxon>Metazoa</taxon>
        <taxon>Spiralia</taxon>
        <taxon>Lophotrochozoa</taxon>
        <taxon>Mollusca</taxon>
        <taxon>Gastropoda</taxon>
        <taxon>Patellogastropoda</taxon>
        <taxon>Patelloidea</taxon>
        <taxon>Patellidae</taxon>
        <taxon>Patella</taxon>
    </lineage>
</organism>
<dbReference type="EMBL" id="JAZGQO010000002">
    <property type="protein sequence ID" value="KAK6192816.1"/>
    <property type="molecule type" value="Genomic_DNA"/>
</dbReference>